<accession>A0A8J2VGE5</accession>
<dbReference type="Proteomes" id="UP000625210">
    <property type="component" value="Unassembled WGS sequence"/>
</dbReference>
<keyword evidence="1" id="KW-0812">Transmembrane</keyword>
<reference evidence="2" key="1">
    <citation type="journal article" date="2014" name="Int. J. Syst. Evol. Microbiol.">
        <title>Complete genome sequence of Corynebacterium casei LMG S-19264T (=DSM 44701T), isolated from a smear-ripened cheese.</title>
        <authorList>
            <consortium name="US DOE Joint Genome Institute (JGI-PGF)"/>
            <person name="Walter F."/>
            <person name="Albersmeier A."/>
            <person name="Kalinowski J."/>
            <person name="Ruckert C."/>
        </authorList>
    </citation>
    <scope>NUCLEOTIDE SEQUENCE</scope>
    <source>
        <strain evidence="2">CGMCC 1.15179</strain>
    </source>
</reference>
<evidence type="ECO:0000313" key="2">
    <source>
        <dbReference type="EMBL" id="GGE08848.1"/>
    </source>
</evidence>
<dbReference type="EMBL" id="BMHQ01000002">
    <property type="protein sequence ID" value="GGE08848.1"/>
    <property type="molecule type" value="Genomic_DNA"/>
</dbReference>
<dbReference type="RefSeq" id="WP_188646564.1">
    <property type="nucleotide sequence ID" value="NZ_BMHQ01000002.1"/>
</dbReference>
<evidence type="ECO:0000313" key="3">
    <source>
        <dbReference type="Proteomes" id="UP000625210"/>
    </source>
</evidence>
<keyword evidence="1" id="KW-0472">Membrane</keyword>
<organism evidence="2 3">
    <name type="scientific">Marinithermofilum abyssi</name>
    <dbReference type="NCBI Taxonomy" id="1571185"/>
    <lineage>
        <taxon>Bacteria</taxon>
        <taxon>Bacillati</taxon>
        <taxon>Bacillota</taxon>
        <taxon>Bacilli</taxon>
        <taxon>Bacillales</taxon>
        <taxon>Thermoactinomycetaceae</taxon>
        <taxon>Marinithermofilum</taxon>
    </lineage>
</organism>
<keyword evidence="3" id="KW-1185">Reference proteome</keyword>
<keyword evidence="1" id="KW-1133">Transmembrane helix</keyword>
<name>A0A8J2VGE5_9BACL</name>
<proteinExistence type="predicted"/>
<comment type="caution">
    <text evidence="2">The sequence shown here is derived from an EMBL/GenBank/DDBJ whole genome shotgun (WGS) entry which is preliminary data.</text>
</comment>
<feature type="transmembrane region" description="Helical" evidence="1">
    <location>
        <begin position="32"/>
        <end position="55"/>
    </location>
</feature>
<evidence type="ECO:0000256" key="1">
    <source>
        <dbReference type="SAM" id="Phobius"/>
    </source>
</evidence>
<reference evidence="2" key="2">
    <citation type="submission" date="2020-09" db="EMBL/GenBank/DDBJ databases">
        <authorList>
            <person name="Sun Q."/>
            <person name="Zhou Y."/>
        </authorList>
    </citation>
    <scope>NUCLEOTIDE SEQUENCE</scope>
    <source>
        <strain evidence="2">CGMCC 1.15179</strain>
    </source>
</reference>
<gene>
    <name evidence="2" type="ORF">GCM10011571_07690</name>
</gene>
<dbReference type="AlphaFoldDB" id="A0A8J2VGE5"/>
<sequence>MNRSVFVPLTIRSYRQLFTAQVFSDLGNWFDFIAIEALIVYHWGLGAGALAAFAVTMGIPMDFNGSLDGCSG</sequence>
<protein>
    <submittedName>
        <fullName evidence="2">Uncharacterized protein</fullName>
    </submittedName>
</protein>